<dbReference type="Proteomes" id="UP000187203">
    <property type="component" value="Unassembled WGS sequence"/>
</dbReference>
<reference evidence="2" key="1">
    <citation type="submission" date="2013-09" db="EMBL/GenBank/DDBJ databases">
        <title>Corchorus olitorius genome sequencing.</title>
        <authorList>
            <person name="Alam M."/>
            <person name="Haque M.S."/>
            <person name="Islam M.S."/>
            <person name="Emdad E.M."/>
            <person name="Islam M.M."/>
            <person name="Ahmed B."/>
            <person name="Halim A."/>
            <person name="Hossen Q.M.M."/>
            <person name="Hossain M.Z."/>
            <person name="Ahmed R."/>
            <person name="Khan M.M."/>
            <person name="Islam R."/>
            <person name="Rashid M.M."/>
            <person name="Khan S.A."/>
            <person name="Rahman M.S."/>
            <person name="Alam M."/>
            <person name="Yahiya A.S."/>
            <person name="Khan M.S."/>
            <person name="Azam M.S."/>
            <person name="Haque T."/>
            <person name="Lashkar M.Z.H."/>
            <person name="Akhand A.I."/>
            <person name="Morshed G."/>
            <person name="Roy S."/>
            <person name="Uddin K.S."/>
            <person name="Rabeya T."/>
            <person name="Hossain A.S."/>
            <person name="Chowdhury A."/>
            <person name="Snigdha A.R."/>
            <person name="Mortoza M.S."/>
            <person name="Matin S.A."/>
            <person name="Hoque S.M.E."/>
            <person name="Islam M.K."/>
            <person name="Roy D.K."/>
            <person name="Haider R."/>
            <person name="Moosa M.M."/>
            <person name="Elias S.M."/>
            <person name="Hasan A.M."/>
            <person name="Jahan S."/>
            <person name="Shafiuddin M."/>
            <person name="Mahmood N."/>
            <person name="Shommy N.S."/>
        </authorList>
    </citation>
    <scope>NUCLEOTIDE SEQUENCE [LARGE SCALE GENOMIC DNA]</scope>
    <source>
        <strain evidence="2">cv. O-4</strain>
    </source>
</reference>
<protein>
    <submittedName>
        <fullName evidence="1">Uncharacterized protein</fullName>
    </submittedName>
</protein>
<name>A0A1R3HGS1_9ROSI</name>
<accession>A0A1R3HGS1</accession>
<organism evidence="1 2">
    <name type="scientific">Corchorus olitorius</name>
    <dbReference type="NCBI Taxonomy" id="93759"/>
    <lineage>
        <taxon>Eukaryota</taxon>
        <taxon>Viridiplantae</taxon>
        <taxon>Streptophyta</taxon>
        <taxon>Embryophyta</taxon>
        <taxon>Tracheophyta</taxon>
        <taxon>Spermatophyta</taxon>
        <taxon>Magnoliopsida</taxon>
        <taxon>eudicotyledons</taxon>
        <taxon>Gunneridae</taxon>
        <taxon>Pentapetalae</taxon>
        <taxon>rosids</taxon>
        <taxon>malvids</taxon>
        <taxon>Malvales</taxon>
        <taxon>Malvaceae</taxon>
        <taxon>Grewioideae</taxon>
        <taxon>Apeibeae</taxon>
        <taxon>Corchorus</taxon>
    </lineage>
</organism>
<comment type="caution">
    <text evidence="1">The sequence shown here is derived from an EMBL/GenBank/DDBJ whole genome shotgun (WGS) entry which is preliminary data.</text>
</comment>
<dbReference type="EMBL" id="AWUE01020202">
    <property type="protein sequence ID" value="OMO69504.1"/>
    <property type="molecule type" value="Genomic_DNA"/>
</dbReference>
<dbReference type="AlphaFoldDB" id="A0A1R3HGS1"/>
<gene>
    <name evidence="1" type="ORF">COLO4_29037</name>
</gene>
<sequence length="29" mass="3284">MSPLYRVSNSLSNYVARLLPSKLFAHESC</sequence>
<proteinExistence type="predicted"/>
<evidence type="ECO:0000313" key="1">
    <source>
        <dbReference type="EMBL" id="OMO69504.1"/>
    </source>
</evidence>
<evidence type="ECO:0000313" key="2">
    <source>
        <dbReference type="Proteomes" id="UP000187203"/>
    </source>
</evidence>
<keyword evidence="2" id="KW-1185">Reference proteome</keyword>